<evidence type="ECO:0000256" key="2">
    <source>
        <dbReference type="ARBA" id="ARBA00022525"/>
    </source>
</evidence>
<evidence type="ECO:0000313" key="10">
    <source>
        <dbReference type="EMBL" id="ROT79408.1"/>
    </source>
</evidence>
<dbReference type="Gene3D" id="3.90.215.10">
    <property type="entry name" value="Gamma Fibrinogen, chain A, domain 1"/>
    <property type="match status" value="1"/>
</dbReference>
<dbReference type="PROSITE" id="PS51406">
    <property type="entry name" value="FIBRINOGEN_C_2"/>
    <property type="match status" value="1"/>
</dbReference>
<protein>
    <submittedName>
        <fullName evidence="10">Angiopoietin-related protein 1</fullName>
    </submittedName>
</protein>
<keyword evidence="2" id="KW-0964">Secreted</keyword>
<dbReference type="Pfam" id="PF00147">
    <property type="entry name" value="Fibrinogen_C"/>
    <property type="match status" value="1"/>
</dbReference>
<keyword evidence="6" id="KW-0325">Glycoprotein</keyword>
<dbReference type="AlphaFoldDB" id="A0A423TSJ7"/>
<keyword evidence="4" id="KW-0175">Coiled coil</keyword>
<evidence type="ECO:0000256" key="5">
    <source>
        <dbReference type="ARBA" id="ARBA00023157"/>
    </source>
</evidence>
<dbReference type="InterPro" id="IPR036056">
    <property type="entry name" value="Fibrinogen-like_C"/>
</dbReference>
<evidence type="ECO:0000256" key="6">
    <source>
        <dbReference type="ARBA" id="ARBA00023180"/>
    </source>
</evidence>
<name>A0A423TSJ7_PENVA</name>
<proteinExistence type="predicted"/>
<evidence type="ECO:0000313" key="11">
    <source>
        <dbReference type="Proteomes" id="UP000283509"/>
    </source>
</evidence>
<dbReference type="PANTHER" id="PTHR47221">
    <property type="entry name" value="FIBRINOGEN ALPHA CHAIN"/>
    <property type="match status" value="1"/>
</dbReference>
<dbReference type="FunFam" id="3.90.215.10:FF:000001">
    <property type="entry name" value="Tenascin isoform 1"/>
    <property type="match status" value="1"/>
</dbReference>
<sequence>MDTIILLLQRLSDRQAAFETLQGQRAERIDNINYRLTRMELLAEERKGVLSEISNAIQHRMETTDSEMDRITGLMDNVKDSITALIQRHVDLRGLIADLPRTADPEENNGQKLQAVAASVFSVHSVAQAIQQELGDLGLNLTQLMNTTGTLGYIRSNMVSKQYLLQSLNELKSSQTVPTVSVMPRMMGTRGRTGGKVEKEPEDCWQLLRQGKKKSGVYRIQPQYSSVPFFVYCDMETEGGGWTVIQRREDGTVDFLREWNEYKHGFGNLAGEFWLGNEKIYLLTSQHVSKLRIDLSDFDQQSGFAVYSAFAVGSELEGYSLKMLGEYRGDAGDSLRYHVGRRFSTIDVDNDAWPERNCARDHMGAWWYRACDTSNLNGRYLHGPVPSDHEYSGLYWYDFRGPRYSLWRSRMMVRRGGSVGRPVFKDIDEIKSSTTTARPEEPTPAEDDEIHSDPEPYDPYATYNGYDPYAIYDG</sequence>
<dbReference type="PROSITE" id="PS00514">
    <property type="entry name" value="FIBRINOGEN_C_1"/>
    <property type="match status" value="1"/>
</dbReference>
<feature type="region of interest" description="Disordered" evidence="8">
    <location>
        <begin position="426"/>
        <end position="474"/>
    </location>
</feature>
<dbReference type="InterPro" id="IPR002181">
    <property type="entry name" value="Fibrinogen_a/b/g_C_dom"/>
</dbReference>
<accession>A0A423TSJ7</accession>
<evidence type="ECO:0000256" key="7">
    <source>
        <dbReference type="ARBA" id="ARBA00053344"/>
    </source>
</evidence>
<evidence type="ECO:0000256" key="8">
    <source>
        <dbReference type="SAM" id="MobiDB-lite"/>
    </source>
</evidence>
<comment type="subcellular location">
    <subcellularLocation>
        <location evidence="1">Secreted</location>
    </subcellularLocation>
</comment>
<evidence type="ECO:0000256" key="4">
    <source>
        <dbReference type="ARBA" id="ARBA00023054"/>
    </source>
</evidence>
<keyword evidence="11" id="KW-1185">Reference proteome</keyword>
<comment type="caution">
    <text evidence="10">The sequence shown here is derived from an EMBL/GenBank/DDBJ whole genome shotgun (WGS) entry which is preliminary data.</text>
</comment>
<dbReference type="InterPro" id="IPR037579">
    <property type="entry name" value="FIB_ANG-like"/>
</dbReference>
<dbReference type="InterPro" id="IPR014716">
    <property type="entry name" value="Fibrinogen_a/b/g_C_1"/>
</dbReference>
<gene>
    <name evidence="10" type="ORF">C7M84_001869</name>
</gene>
<dbReference type="NCBIfam" id="NF040941">
    <property type="entry name" value="GGGWT_bact"/>
    <property type="match status" value="1"/>
</dbReference>
<evidence type="ECO:0000256" key="3">
    <source>
        <dbReference type="ARBA" id="ARBA00022729"/>
    </source>
</evidence>
<organism evidence="10 11">
    <name type="scientific">Penaeus vannamei</name>
    <name type="common">Whiteleg shrimp</name>
    <name type="synonym">Litopenaeus vannamei</name>
    <dbReference type="NCBI Taxonomy" id="6689"/>
    <lineage>
        <taxon>Eukaryota</taxon>
        <taxon>Metazoa</taxon>
        <taxon>Ecdysozoa</taxon>
        <taxon>Arthropoda</taxon>
        <taxon>Crustacea</taxon>
        <taxon>Multicrustacea</taxon>
        <taxon>Malacostraca</taxon>
        <taxon>Eumalacostraca</taxon>
        <taxon>Eucarida</taxon>
        <taxon>Decapoda</taxon>
        <taxon>Dendrobranchiata</taxon>
        <taxon>Penaeoidea</taxon>
        <taxon>Penaeidae</taxon>
        <taxon>Penaeus</taxon>
    </lineage>
</organism>
<feature type="domain" description="Fibrinogen C-terminal" evidence="9">
    <location>
        <begin position="195"/>
        <end position="417"/>
    </location>
</feature>
<dbReference type="Proteomes" id="UP000283509">
    <property type="component" value="Unassembled WGS sequence"/>
</dbReference>
<dbReference type="SUPFAM" id="SSF56496">
    <property type="entry name" value="Fibrinogen C-terminal domain-like"/>
    <property type="match status" value="1"/>
</dbReference>
<dbReference type="SMART" id="SM00186">
    <property type="entry name" value="FBG"/>
    <property type="match status" value="1"/>
</dbReference>
<dbReference type="GO" id="GO:0030246">
    <property type="term" value="F:carbohydrate binding"/>
    <property type="evidence" value="ECO:0007669"/>
    <property type="project" value="UniProtKB-ARBA"/>
</dbReference>
<keyword evidence="5" id="KW-1015">Disulfide bond</keyword>
<reference evidence="10 11" key="2">
    <citation type="submission" date="2019-01" db="EMBL/GenBank/DDBJ databases">
        <title>The decoding of complex shrimp genome reveals the adaptation for benthos swimmer, frequently molting mechanism and breeding impact on genome.</title>
        <authorList>
            <person name="Sun Y."/>
            <person name="Gao Y."/>
            <person name="Yu Y."/>
        </authorList>
    </citation>
    <scope>NUCLEOTIDE SEQUENCE [LARGE SCALE GENOMIC DNA]</scope>
    <source>
        <tissue evidence="10">Muscle</tissue>
    </source>
</reference>
<comment type="function">
    <text evidence="7">Lectin involved in innate immunity. Agglutinates all types of human erythrocytes, Gram-positive and Gram-negative bacteria. Has a stronger agglutinating activity towards Gram-negative bacteria than towards Gram-positive bacteria. Specifically recognizes acetyl group-containing substances on agglutinated cells. The hemagglutinating activity was inhibited by EDTA, acetyl group-containing mono- and disaccharides, N-acetyl derivatives of amino acids, other acetyl group-containing substances, propionamide and benzamide. Enhances the antimicrobial activity of big defensin against Gram-positive bacteria but not against Gram-negative bacteria.</text>
</comment>
<dbReference type="OrthoDB" id="6145874at2759"/>
<dbReference type="EMBL" id="QCYY01001250">
    <property type="protein sequence ID" value="ROT79408.1"/>
    <property type="molecule type" value="Genomic_DNA"/>
</dbReference>
<evidence type="ECO:0000259" key="9">
    <source>
        <dbReference type="PROSITE" id="PS51406"/>
    </source>
</evidence>
<dbReference type="PANTHER" id="PTHR47221:SF6">
    <property type="entry name" value="FIBRINOGEN ALPHA CHAIN"/>
    <property type="match status" value="1"/>
</dbReference>
<evidence type="ECO:0000256" key="1">
    <source>
        <dbReference type="ARBA" id="ARBA00004613"/>
    </source>
</evidence>
<reference evidence="10 11" key="1">
    <citation type="submission" date="2018-04" db="EMBL/GenBank/DDBJ databases">
        <authorList>
            <person name="Zhang X."/>
            <person name="Yuan J."/>
            <person name="Li F."/>
            <person name="Xiang J."/>
        </authorList>
    </citation>
    <scope>NUCLEOTIDE SEQUENCE [LARGE SCALE GENOMIC DNA]</scope>
    <source>
        <tissue evidence="10">Muscle</tissue>
    </source>
</reference>
<dbReference type="InterPro" id="IPR020837">
    <property type="entry name" value="Fibrinogen_CS"/>
</dbReference>
<keyword evidence="3" id="KW-0732">Signal</keyword>
<dbReference type="CDD" id="cd00087">
    <property type="entry name" value="FReD"/>
    <property type="match status" value="1"/>
</dbReference>
<dbReference type="GO" id="GO:0005576">
    <property type="term" value="C:extracellular region"/>
    <property type="evidence" value="ECO:0007669"/>
    <property type="project" value="UniProtKB-SubCell"/>
</dbReference>